<organism evidence="2">
    <name type="scientific">Streptomyces sp. F12</name>
    <dbReference type="NCBI Taxonomy" id="1436084"/>
    <lineage>
        <taxon>Bacteria</taxon>
        <taxon>Bacillati</taxon>
        <taxon>Actinomycetota</taxon>
        <taxon>Actinomycetes</taxon>
        <taxon>Kitasatosporales</taxon>
        <taxon>Streptomycetaceae</taxon>
        <taxon>Streptomyces</taxon>
    </lineage>
</organism>
<dbReference type="EMBL" id="KF602051">
    <property type="protein sequence ID" value="AHE40238.1"/>
    <property type="molecule type" value="Genomic_DNA"/>
</dbReference>
<name>V9Z7Z5_9ACTN</name>
<feature type="region of interest" description="Disordered" evidence="1">
    <location>
        <begin position="306"/>
        <end position="358"/>
    </location>
</feature>
<feature type="compositionally biased region" description="Polar residues" evidence="1">
    <location>
        <begin position="341"/>
        <end position="358"/>
    </location>
</feature>
<gene>
    <name evidence="2" type="ORF">pFRL6_151</name>
</gene>
<feature type="compositionally biased region" description="Low complexity" evidence="1">
    <location>
        <begin position="328"/>
        <end position="339"/>
    </location>
</feature>
<geneLocation type="plasmid" evidence="2">
    <name>pFRL6</name>
</geneLocation>
<evidence type="ECO:0000313" key="2">
    <source>
        <dbReference type="EMBL" id="AHE40238.1"/>
    </source>
</evidence>
<protein>
    <submittedName>
        <fullName evidence="2">Uncharacterized protein</fullName>
    </submittedName>
</protein>
<feature type="region of interest" description="Disordered" evidence="1">
    <location>
        <begin position="169"/>
        <end position="266"/>
    </location>
</feature>
<accession>V9Z7Z5</accession>
<dbReference type="AntiFam" id="ANF00210">
    <property type="entry name" value="Shadow ORF (opposite tuaD)"/>
</dbReference>
<feature type="compositionally biased region" description="Basic and acidic residues" evidence="1">
    <location>
        <begin position="235"/>
        <end position="253"/>
    </location>
</feature>
<keyword evidence="2" id="KW-0614">Plasmid</keyword>
<proteinExistence type="predicted"/>
<sequence length="358" mass="36618">MILSKHCRSTASAQECSVSKPRLRVPGDLNAVAGGCELVEEVADAGCGADRNGRLHRDDGRTLDTGCELADGGEQVGEVIGVLAGLLQGADADEVQVGEDGGLRVGGGELQPARRGMAGEHVVEVAFVEGRLAGVEDRDLVHVTVHAEDLVAEFGHAGRVGGTEVAAADDGELHELVPFRGGGRRRPPPLPRPDRAGCSGGPGGQVAVDPVPDPGCARGGPPQQHCAGRSPQDNGHGEGGHAEQRKQVEDPGGPHRHRVPGPPPDCPPRLWPGLCLYGPDQPIRAGSDAERGDGVGAPLLCVTADHRHARPGQSGQQPGPAPARRRAVAATRPAAAPAASTEGSRSTTALGPNHANSV</sequence>
<evidence type="ECO:0000256" key="1">
    <source>
        <dbReference type="SAM" id="MobiDB-lite"/>
    </source>
</evidence>
<dbReference type="AlphaFoldDB" id="V9Z7Z5"/>
<reference evidence="2" key="1">
    <citation type="submission" date="2013-09" db="EMBL/GenBank/DDBJ databases">
        <title>Complete nucleotide sequence of Streptomyces linear plasmid pFRL6.</title>
        <authorList>
            <person name="Chen Z."/>
            <person name="Fang P."/>
            <person name="Qin Z."/>
        </authorList>
    </citation>
    <scope>NUCLEOTIDE SEQUENCE</scope>
    <source>
        <plasmid evidence="2">pFRL6</plasmid>
    </source>
</reference>